<gene>
    <name evidence="9" type="primary">LOC115059693</name>
</gene>
<dbReference type="OMA" id="WEMIRTE"/>
<organism evidence="9 10">
    <name type="scientific">Echeneis naucrates</name>
    <name type="common">Live sharksucker</name>
    <dbReference type="NCBI Taxonomy" id="173247"/>
    <lineage>
        <taxon>Eukaryota</taxon>
        <taxon>Metazoa</taxon>
        <taxon>Chordata</taxon>
        <taxon>Craniata</taxon>
        <taxon>Vertebrata</taxon>
        <taxon>Euteleostomi</taxon>
        <taxon>Actinopterygii</taxon>
        <taxon>Neopterygii</taxon>
        <taxon>Teleostei</taxon>
        <taxon>Neoteleostei</taxon>
        <taxon>Acanthomorphata</taxon>
        <taxon>Carangaria</taxon>
        <taxon>Carangiformes</taxon>
        <taxon>Echeneidae</taxon>
        <taxon>Echeneis</taxon>
    </lineage>
</organism>
<protein>
    <submittedName>
        <fullName evidence="9">Interferon a3-like</fullName>
    </submittedName>
</protein>
<evidence type="ECO:0000256" key="6">
    <source>
        <dbReference type="ARBA" id="ARBA00023118"/>
    </source>
</evidence>
<dbReference type="PANTHER" id="PTHR11691:SF73">
    <property type="entry name" value="INTERFERON BETA"/>
    <property type="match status" value="1"/>
</dbReference>
<dbReference type="Pfam" id="PF00143">
    <property type="entry name" value="Interferon"/>
    <property type="match status" value="1"/>
</dbReference>
<evidence type="ECO:0000313" key="10">
    <source>
        <dbReference type="Proteomes" id="UP000472264"/>
    </source>
</evidence>
<evidence type="ECO:0000256" key="2">
    <source>
        <dbReference type="ARBA" id="ARBA00011033"/>
    </source>
</evidence>
<dbReference type="FunCoup" id="A0A665WDE4">
    <property type="interactions" value="1"/>
</dbReference>
<comment type="subcellular location">
    <subcellularLocation>
        <location evidence="1">Secreted</location>
    </subcellularLocation>
</comment>
<keyword evidence="3" id="KW-0202">Cytokine</keyword>
<dbReference type="GO" id="GO:0005125">
    <property type="term" value="F:cytokine activity"/>
    <property type="evidence" value="ECO:0007669"/>
    <property type="project" value="UniProtKB-KW"/>
</dbReference>
<keyword evidence="10" id="KW-1185">Reference proteome</keyword>
<dbReference type="GO" id="GO:0051607">
    <property type="term" value="P:defense response to virus"/>
    <property type="evidence" value="ECO:0007669"/>
    <property type="project" value="UniProtKB-KW"/>
</dbReference>
<dbReference type="GO" id="GO:0006955">
    <property type="term" value="P:immune response"/>
    <property type="evidence" value="ECO:0007669"/>
    <property type="project" value="UniProtKB-ARBA"/>
</dbReference>
<evidence type="ECO:0000256" key="3">
    <source>
        <dbReference type="ARBA" id="ARBA00022514"/>
    </source>
</evidence>
<dbReference type="InParanoid" id="A0A665WDE4"/>
<dbReference type="GeneID" id="115059693"/>
<evidence type="ECO:0000256" key="1">
    <source>
        <dbReference type="ARBA" id="ARBA00004613"/>
    </source>
</evidence>
<dbReference type="GO" id="GO:0043330">
    <property type="term" value="P:response to exogenous dsRNA"/>
    <property type="evidence" value="ECO:0007669"/>
    <property type="project" value="TreeGrafter"/>
</dbReference>
<reference evidence="9" key="1">
    <citation type="submission" date="2021-04" db="EMBL/GenBank/DDBJ databases">
        <authorList>
            <consortium name="Wellcome Sanger Institute Data Sharing"/>
        </authorList>
    </citation>
    <scope>NUCLEOTIDE SEQUENCE [LARGE SCALE GENOMIC DNA]</scope>
</reference>
<dbReference type="Gene3D" id="1.20.1250.10">
    <property type="match status" value="1"/>
</dbReference>
<comment type="similarity">
    <text evidence="2">Belongs to the alpha/beta interferon family.</text>
</comment>
<evidence type="ECO:0000256" key="8">
    <source>
        <dbReference type="SAM" id="SignalP"/>
    </source>
</evidence>
<dbReference type="GO" id="GO:0005615">
    <property type="term" value="C:extracellular space"/>
    <property type="evidence" value="ECO:0007669"/>
    <property type="project" value="UniProtKB-KW"/>
</dbReference>
<accession>A0A665WDE4</accession>
<dbReference type="GO" id="GO:0005126">
    <property type="term" value="F:cytokine receptor binding"/>
    <property type="evidence" value="ECO:0007669"/>
    <property type="project" value="InterPro"/>
</dbReference>
<dbReference type="InterPro" id="IPR009079">
    <property type="entry name" value="4_helix_cytokine-like_core"/>
</dbReference>
<dbReference type="SUPFAM" id="SSF47266">
    <property type="entry name" value="4-helical cytokines"/>
    <property type="match status" value="1"/>
</dbReference>
<proteinExistence type="inferred from homology"/>
<evidence type="ECO:0000256" key="4">
    <source>
        <dbReference type="ARBA" id="ARBA00022525"/>
    </source>
</evidence>
<feature type="signal peptide" evidence="8">
    <location>
        <begin position="1"/>
        <end position="20"/>
    </location>
</feature>
<dbReference type="Ensembl" id="ENSENLT00000043024.1">
    <property type="protein sequence ID" value="ENSENLP00000041941.1"/>
    <property type="gene ID" value="ENSENLG00000017955.1"/>
</dbReference>
<reference evidence="9" key="3">
    <citation type="submission" date="2025-09" db="UniProtKB">
        <authorList>
            <consortium name="Ensembl"/>
        </authorList>
    </citation>
    <scope>IDENTIFICATION</scope>
</reference>
<name>A0A665WDE4_ECHNA</name>
<dbReference type="AlphaFoldDB" id="A0A665WDE4"/>
<keyword evidence="7" id="KW-1015">Disulfide bond</keyword>
<dbReference type="InterPro" id="IPR000471">
    <property type="entry name" value="Interferon_alpha/beta/delta"/>
</dbReference>
<evidence type="ECO:0000256" key="7">
    <source>
        <dbReference type="ARBA" id="ARBA00023157"/>
    </source>
</evidence>
<keyword evidence="4" id="KW-0964">Secreted</keyword>
<sequence>MVNRIFFVCLFVALYSAGSSLRCNWMDHKFRQYSENCLDLVDSMAHNSTNSTEDAVEAENVVAFPNDLYSLASRASAEDKIGFVVQTLDEVVELFEEDHSSASWEDKPLRDLLNIVTQQAEGLRSCIGGHSHKKNKKLHLYFKRLTRNVLKEMGHTAESWELIRREIKAHLMRADQLLSPLLHAN</sequence>
<feature type="chain" id="PRO_5025330585" evidence="8">
    <location>
        <begin position="21"/>
        <end position="185"/>
    </location>
</feature>
<dbReference type="OrthoDB" id="8924072at2759"/>
<evidence type="ECO:0000313" key="9">
    <source>
        <dbReference type="Ensembl" id="ENSENLP00000041941.1"/>
    </source>
</evidence>
<dbReference type="PANTHER" id="PTHR11691">
    <property type="entry name" value="TYPE I INTERFERON"/>
    <property type="match status" value="1"/>
</dbReference>
<keyword evidence="5 8" id="KW-0732">Signal</keyword>
<dbReference type="RefSeq" id="XP_029383186.1">
    <property type="nucleotide sequence ID" value="XM_029527326.1"/>
</dbReference>
<reference evidence="9" key="2">
    <citation type="submission" date="2025-08" db="UniProtKB">
        <authorList>
            <consortium name="Ensembl"/>
        </authorList>
    </citation>
    <scope>IDENTIFICATION</scope>
</reference>
<evidence type="ECO:0000256" key="5">
    <source>
        <dbReference type="ARBA" id="ARBA00022729"/>
    </source>
</evidence>
<dbReference type="Proteomes" id="UP000472264">
    <property type="component" value="Chromosome 19"/>
</dbReference>
<keyword evidence="6" id="KW-0051">Antiviral defense</keyword>